<feature type="non-terminal residue" evidence="3">
    <location>
        <position position="325"/>
    </location>
</feature>
<dbReference type="AlphaFoldDB" id="E2B598"/>
<gene>
    <name evidence="3" type="ORF">EAI_00156</name>
</gene>
<dbReference type="InParanoid" id="E2B598"/>
<evidence type="ECO:0000313" key="3">
    <source>
        <dbReference type="EMBL" id="EFN89132.1"/>
    </source>
</evidence>
<dbReference type="PANTHER" id="PTHR46599:SF3">
    <property type="entry name" value="PIGGYBAC TRANSPOSABLE ELEMENT-DERIVED PROTEIN 4"/>
    <property type="match status" value="1"/>
</dbReference>
<dbReference type="EMBL" id="GL445759">
    <property type="protein sequence ID" value="EFN89132.1"/>
    <property type="molecule type" value="Genomic_DNA"/>
</dbReference>
<keyword evidence="1" id="KW-0472">Membrane</keyword>
<feature type="non-terminal residue" evidence="3">
    <location>
        <position position="1"/>
    </location>
</feature>
<accession>E2B598</accession>
<dbReference type="FunCoup" id="E2B598">
    <property type="interactions" value="53"/>
</dbReference>
<keyword evidence="1" id="KW-0812">Transmembrane</keyword>
<keyword evidence="1" id="KW-1133">Transmembrane helix</keyword>
<dbReference type="OMA" id="ANYWETI"/>
<name>E2B598_HARSA</name>
<keyword evidence="4" id="KW-1185">Reference proteome</keyword>
<feature type="domain" description="PiggyBac transposable element-derived protein" evidence="2">
    <location>
        <begin position="1"/>
        <end position="315"/>
    </location>
</feature>
<organism evidence="4">
    <name type="scientific">Harpegnathos saltator</name>
    <name type="common">Jerdon's jumping ant</name>
    <dbReference type="NCBI Taxonomy" id="610380"/>
    <lineage>
        <taxon>Eukaryota</taxon>
        <taxon>Metazoa</taxon>
        <taxon>Ecdysozoa</taxon>
        <taxon>Arthropoda</taxon>
        <taxon>Hexapoda</taxon>
        <taxon>Insecta</taxon>
        <taxon>Pterygota</taxon>
        <taxon>Neoptera</taxon>
        <taxon>Endopterygota</taxon>
        <taxon>Hymenoptera</taxon>
        <taxon>Apocrita</taxon>
        <taxon>Aculeata</taxon>
        <taxon>Formicoidea</taxon>
        <taxon>Formicidae</taxon>
        <taxon>Ponerinae</taxon>
        <taxon>Ponerini</taxon>
        <taxon>Harpegnathos</taxon>
    </lineage>
</organism>
<sequence length="325" mass="38453">WFPVDCDELKIYIALCIIAAEVKKPAIQMYWSKRAVIRTPIFRETMPYRRFLQISRFLHFANNKVANRSDKLSKIKPVINYFHQQFQEMYTMQEDIAIDESLIKFKGRLSYKQYNPSKRARFGIKVYKLCESSSGYCYNFKIYTGRDKIHTTESASETVVKELSKPILHKGHTLYLDNWYSSPNLFVTLLNSKTNVIGTVRANRKNMPKDFLKTKLKKGEYEMRSCNGLLAIKWKDKRDVFILSTKHTTVAMTEQIKKQHNPTWKPKCIVEYNKGMIGVDRQDQMLACFPLMRKCMKGYRKIFFYLFDMALFNSFILHNKINIKK</sequence>
<evidence type="ECO:0000313" key="4">
    <source>
        <dbReference type="Proteomes" id="UP000008237"/>
    </source>
</evidence>
<dbReference type="Proteomes" id="UP000008237">
    <property type="component" value="Unassembled WGS sequence"/>
</dbReference>
<reference evidence="3 4" key="1">
    <citation type="journal article" date="2010" name="Science">
        <title>Genomic comparison of the ants Camponotus floridanus and Harpegnathos saltator.</title>
        <authorList>
            <person name="Bonasio R."/>
            <person name="Zhang G."/>
            <person name="Ye C."/>
            <person name="Mutti N.S."/>
            <person name="Fang X."/>
            <person name="Qin N."/>
            <person name="Donahue G."/>
            <person name="Yang P."/>
            <person name="Li Q."/>
            <person name="Li C."/>
            <person name="Zhang P."/>
            <person name="Huang Z."/>
            <person name="Berger S.L."/>
            <person name="Reinberg D."/>
            <person name="Wang J."/>
            <person name="Liebig J."/>
        </authorList>
    </citation>
    <scope>NUCLEOTIDE SEQUENCE [LARGE SCALE GENOMIC DNA]</scope>
    <source>
        <strain evidence="3 4">R22 G/1</strain>
    </source>
</reference>
<evidence type="ECO:0000256" key="1">
    <source>
        <dbReference type="SAM" id="Phobius"/>
    </source>
</evidence>
<protein>
    <submittedName>
        <fullName evidence="3">PiggyBac transposable element-derived protein 4</fullName>
    </submittedName>
</protein>
<proteinExistence type="predicted"/>
<dbReference type="Pfam" id="PF13843">
    <property type="entry name" value="DDE_Tnp_1_7"/>
    <property type="match status" value="1"/>
</dbReference>
<dbReference type="InterPro" id="IPR029526">
    <property type="entry name" value="PGBD"/>
</dbReference>
<dbReference type="OrthoDB" id="7533857at2759"/>
<evidence type="ECO:0000259" key="2">
    <source>
        <dbReference type="Pfam" id="PF13843"/>
    </source>
</evidence>
<feature type="transmembrane region" description="Helical" evidence="1">
    <location>
        <begin position="302"/>
        <end position="321"/>
    </location>
</feature>
<dbReference type="PANTHER" id="PTHR46599">
    <property type="entry name" value="PIGGYBAC TRANSPOSABLE ELEMENT-DERIVED PROTEIN 4"/>
    <property type="match status" value="1"/>
</dbReference>